<keyword evidence="2" id="KW-0548">Nucleotidyltransferase</keyword>
<evidence type="ECO:0000256" key="1">
    <source>
        <dbReference type="SAM" id="Phobius"/>
    </source>
</evidence>
<sequence length="299" mass="32989">MLSSLVAGSSTVSAMLVLYLMLAMASLGAAFKTRAVAHSQLRLQINAWWLIFPLVSLSLLLYPAGPALLALLICILALRELTQHYRGSRRLFLFHCTVTLALAAALSWQQPYFAMLLLPWMMLAQFAYFLWRRQTDQLLLLLFFSTCCGLSFIVQLMHLSLAEETRIAWLFYLFAMTALNDIGQFIAGKTLGKHTIAARISPNKTWQGLFGGVLASMLASVLLGSYLQLASLPQLLLLALLMSLGGFTGDMLFSAAKRFLGIKDFSSLIPGHGGILDRVDSLVVTAPLLYFALYFSHQG</sequence>
<keyword evidence="1" id="KW-1133">Transmembrane helix</keyword>
<feature type="transmembrane region" description="Helical" evidence="1">
    <location>
        <begin position="167"/>
        <end position="187"/>
    </location>
</feature>
<feature type="transmembrane region" description="Helical" evidence="1">
    <location>
        <begin position="90"/>
        <end position="106"/>
    </location>
</feature>
<dbReference type="PANTHER" id="PTHR43535:SF1">
    <property type="entry name" value="PHOSPHATIDATE CYTIDYLYLTRANSFERASE"/>
    <property type="match status" value="1"/>
</dbReference>
<dbReference type="RefSeq" id="WP_150119710.1">
    <property type="nucleotide sequence ID" value="NZ_CP013234.1"/>
</dbReference>
<keyword evidence="2" id="KW-0808">Transferase</keyword>
<feature type="transmembrane region" description="Helical" evidence="1">
    <location>
        <begin position="138"/>
        <end position="161"/>
    </location>
</feature>
<keyword evidence="1" id="KW-0472">Membrane</keyword>
<gene>
    <name evidence="2" type="ORF">CPter91_3097</name>
</gene>
<dbReference type="GO" id="GO:0016779">
    <property type="term" value="F:nucleotidyltransferase activity"/>
    <property type="evidence" value="ECO:0007669"/>
    <property type="project" value="UniProtKB-KW"/>
</dbReference>
<keyword evidence="1" id="KW-0812">Transmembrane</keyword>
<evidence type="ECO:0000313" key="2">
    <source>
        <dbReference type="EMBL" id="AMP05432.1"/>
    </source>
</evidence>
<dbReference type="OrthoDB" id="9799199at2"/>
<dbReference type="PANTHER" id="PTHR43535">
    <property type="entry name" value="PHOSPHATIDATE CYTIDYLYLTRANSFERASE"/>
    <property type="match status" value="1"/>
</dbReference>
<protein>
    <submittedName>
        <fullName evidence="2">Cytidylyltransferase family protein</fullName>
    </submittedName>
</protein>
<dbReference type="STRING" id="279113.CPter91_3097"/>
<accession>A0A127Q712</accession>
<name>A0A127Q712_9BURK</name>
<feature type="transmembrane region" description="Helical" evidence="1">
    <location>
        <begin position="208"/>
        <end position="229"/>
    </location>
</feature>
<evidence type="ECO:0000313" key="3">
    <source>
        <dbReference type="Proteomes" id="UP000074561"/>
    </source>
</evidence>
<dbReference type="GO" id="GO:0009273">
    <property type="term" value="P:peptidoglycan-based cell wall biogenesis"/>
    <property type="evidence" value="ECO:0007669"/>
    <property type="project" value="TreeGrafter"/>
</dbReference>
<dbReference type="Pfam" id="PF01148">
    <property type="entry name" value="CTP_transf_1"/>
    <property type="match status" value="1"/>
</dbReference>
<dbReference type="EMBL" id="CP013234">
    <property type="protein sequence ID" value="AMP05432.1"/>
    <property type="molecule type" value="Genomic_DNA"/>
</dbReference>
<dbReference type="KEGG" id="cpra:CPter91_3097"/>
<feature type="transmembrane region" description="Helical" evidence="1">
    <location>
        <begin position="112"/>
        <end position="131"/>
    </location>
</feature>
<feature type="transmembrane region" description="Helical" evidence="1">
    <location>
        <begin position="51"/>
        <end position="78"/>
    </location>
</feature>
<proteinExistence type="predicted"/>
<dbReference type="PATRIC" id="fig|279113.9.peg.3062"/>
<organism evidence="2 3">
    <name type="scientific">Collimonas pratensis</name>
    <dbReference type="NCBI Taxonomy" id="279113"/>
    <lineage>
        <taxon>Bacteria</taxon>
        <taxon>Pseudomonadati</taxon>
        <taxon>Pseudomonadota</taxon>
        <taxon>Betaproteobacteria</taxon>
        <taxon>Burkholderiales</taxon>
        <taxon>Oxalobacteraceae</taxon>
        <taxon>Collimonas</taxon>
    </lineage>
</organism>
<feature type="transmembrane region" description="Helical" evidence="1">
    <location>
        <begin position="12"/>
        <end position="31"/>
    </location>
</feature>
<dbReference type="GO" id="GO:0005886">
    <property type="term" value="C:plasma membrane"/>
    <property type="evidence" value="ECO:0007669"/>
    <property type="project" value="TreeGrafter"/>
</dbReference>
<dbReference type="Proteomes" id="UP000074561">
    <property type="component" value="Chromosome"/>
</dbReference>
<feature type="transmembrane region" description="Helical" evidence="1">
    <location>
        <begin position="235"/>
        <end position="253"/>
    </location>
</feature>
<dbReference type="AlphaFoldDB" id="A0A127Q712"/>
<reference evidence="2 3" key="1">
    <citation type="submission" date="2015-11" db="EMBL/GenBank/DDBJ databases">
        <title>Exploring the genomic traits of fungus-feeding bacterial genus Collimonas.</title>
        <authorList>
            <person name="Song C."/>
            <person name="Schmidt R."/>
            <person name="de Jager V."/>
            <person name="Krzyzanowska D."/>
            <person name="Jongedijk E."/>
            <person name="Cankar K."/>
            <person name="Beekwilder J."/>
            <person name="van Veen A."/>
            <person name="de Boer W."/>
            <person name="van Veen J.A."/>
            <person name="Garbeva P."/>
        </authorList>
    </citation>
    <scope>NUCLEOTIDE SEQUENCE [LARGE SCALE GENOMIC DNA]</scope>
    <source>
        <strain evidence="2 3">Ter91</strain>
    </source>
</reference>